<dbReference type="GO" id="GO:0033167">
    <property type="term" value="C:ARC complex"/>
    <property type="evidence" value="ECO:0007669"/>
    <property type="project" value="InterPro"/>
</dbReference>
<accession>A0AA39XN26</accession>
<feature type="compositionally biased region" description="Polar residues" evidence="1">
    <location>
        <begin position="16"/>
        <end position="32"/>
    </location>
</feature>
<comment type="caution">
    <text evidence="2">The sequence shown here is derived from an EMBL/GenBank/DDBJ whole genome shotgun (WGS) entry which is preliminary data.</text>
</comment>
<gene>
    <name evidence="2" type="ORF">B0T17DRAFT_97454</name>
</gene>
<proteinExistence type="predicted"/>
<dbReference type="EMBL" id="JAULSR010000001">
    <property type="protein sequence ID" value="KAK0637066.1"/>
    <property type="molecule type" value="Genomic_DNA"/>
</dbReference>
<feature type="region of interest" description="Disordered" evidence="1">
    <location>
        <begin position="1"/>
        <end position="81"/>
    </location>
</feature>
<sequence length="470" mass="52792">MSSPPDSAPAGELPNDTVTNDDQSQLAVSTTVGLGLDPAAEKKKKKKSGKSKGAKKRGTGFEEFFCDPPMTPAEHEEEKSVLYPPERPFVDRIEECIQRFRARRRMDSTRNNIFTRYLLLGGIDSTVRQFQSTRNLDAEDFEGTTKDVARDMVSDDVIQRGPDANNDARFYNPSSPEHWDVDFAGVVAGFLSDDLVKLAGGDMADYSIGVEVVSNFLKYVDRHDVCSEYAEDLRKAHKICEQALEEIPAISQIISLLPGSFNKAARTLFCTQVNEDGFYDFYDEIDKQTAQTIFGITSAIDPKYSEGVTGSDLASVKTAEQTFEICKISLPDEEYRAKYKSINRYLDGNLTIEACGSLTVFPTTIRDGWDNNHVLQDEAAKEEETFIMEESILRHLKVGMKVTMTVCMLKIGLKFIKDFKNVRPTFYTFLPQTLMLRYKEPVLNHRPGPNVRNLDADDVLNSIPIGEEDE</sequence>
<feature type="compositionally biased region" description="Basic residues" evidence="1">
    <location>
        <begin position="42"/>
        <end position="58"/>
    </location>
</feature>
<dbReference type="InterPro" id="IPR018606">
    <property type="entry name" value="Arb1"/>
</dbReference>
<dbReference type="AlphaFoldDB" id="A0AA39XN26"/>
<keyword evidence="3" id="KW-1185">Reference proteome</keyword>
<evidence type="ECO:0000256" key="1">
    <source>
        <dbReference type="SAM" id="MobiDB-lite"/>
    </source>
</evidence>
<dbReference type="Pfam" id="PF09692">
    <property type="entry name" value="Arb1"/>
    <property type="match status" value="1"/>
</dbReference>
<evidence type="ECO:0000313" key="2">
    <source>
        <dbReference type="EMBL" id="KAK0637066.1"/>
    </source>
</evidence>
<reference evidence="2" key="1">
    <citation type="submission" date="2023-06" db="EMBL/GenBank/DDBJ databases">
        <title>Genome-scale phylogeny and comparative genomics of the fungal order Sordariales.</title>
        <authorList>
            <consortium name="Lawrence Berkeley National Laboratory"/>
            <person name="Hensen N."/>
            <person name="Bonometti L."/>
            <person name="Westerberg I."/>
            <person name="Brannstrom I.O."/>
            <person name="Guillou S."/>
            <person name="Cros-Aarteil S."/>
            <person name="Calhoun S."/>
            <person name="Haridas S."/>
            <person name="Kuo A."/>
            <person name="Mondo S."/>
            <person name="Pangilinan J."/>
            <person name="Riley R."/>
            <person name="LaButti K."/>
            <person name="Andreopoulos B."/>
            <person name="Lipzen A."/>
            <person name="Chen C."/>
            <person name="Yanf M."/>
            <person name="Daum C."/>
            <person name="Ng V."/>
            <person name="Clum A."/>
            <person name="Steindorff A."/>
            <person name="Ohm R."/>
            <person name="Martin F."/>
            <person name="Silar P."/>
            <person name="Natvig D."/>
            <person name="Lalanne C."/>
            <person name="Gautier V."/>
            <person name="Ament-velasquez S.L."/>
            <person name="Kruys A."/>
            <person name="Hutchinson M.I."/>
            <person name="Powell A.J."/>
            <person name="Barry K."/>
            <person name="Miller A.N."/>
            <person name="Grigoriev I.V."/>
            <person name="Debuchy R."/>
            <person name="Gladieux P."/>
            <person name="Thoren M.H."/>
            <person name="Johannesson H."/>
        </authorList>
    </citation>
    <scope>NUCLEOTIDE SEQUENCE</scope>
    <source>
        <strain evidence="2">SMH3391-2</strain>
    </source>
</reference>
<name>A0AA39XN26_9PEZI</name>
<dbReference type="GO" id="GO:0031047">
    <property type="term" value="P:regulatory ncRNA-mediated gene silencing"/>
    <property type="evidence" value="ECO:0007669"/>
    <property type="project" value="InterPro"/>
</dbReference>
<evidence type="ECO:0000313" key="3">
    <source>
        <dbReference type="Proteomes" id="UP001174934"/>
    </source>
</evidence>
<dbReference type="Proteomes" id="UP001174934">
    <property type="component" value="Unassembled WGS sequence"/>
</dbReference>
<protein>
    <submittedName>
        <fullName evidence="2">Argonaute complex, subunit Arb1</fullName>
    </submittedName>
</protein>
<organism evidence="2 3">
    <name type="scientific">Bombardia bombarda</name>
    <dbReference type="NCBI Taxonomy" id="252184"/>
    <lineage>
        <taxon>Eukaryota</taxon>
        <taxon>Fungi</taxon>
        <taxon>Dikarya</taxon>
        <taxon>Ascomycota</taxon>
        <taxon>Pezizomycotina</taxon>
        <taxon>Sordariomycetes</taxon>
        <taxon>Sordariomycetidae</taxon>
        <taxon>Sordariales</taxon>
        <taxon>Lasiosphaeriaceae</taxon>
        <taxon>Bombardia</taxon>
    </lineage>
</organism>